<proteinExistence type="predicted"/>
<sequence length="543" mass="58047">MGGEAGHERRVRSIRAWVVVALLGAAGSAGCTCNDQESLGGISMASVGPIVWSACPVVTGGEGQGAACAEITLPVDWRAASGATITFFVKRLAGTAATRRQLWLLAGGPGNAGATFEGLAQRLSSHDPTLDVYLPDHRGTGRSSQLLCPGEPEKSPKSIAEWQACAAALQERWGPQLGAFDITNAARDVGAVIARVREAGQEVHVFGESYGSLWAQRYLQLFPAQATSVTLDSLCQTSLCSHVTRDARNDRVGREVLALCAADPFCAGKLGPDPAARLTELLVELEADACPALVDLGLDRRGLRSRFADFLESFTLRPLIPALVYRGLRCAPGDVAAFESLVAHLDGPQEGAPSAQARRLRSRALGMNILLSEMVQRELPSEAELEAEQAGALFSFDIGPYYRALYEVWPRYPRDEYAEQYPSTRIPMLLLNGTLDPIASIDIAQEVASHYRKPHQTFVPIERAVHGTLVGSPTTAPPHTPCGLTLFRSFLSEVKTPVDTSCVAEVQPLDFRGTPELALKVLGVPDLWEDDGASQGGSSGSPQ</sequence>
<feature type="domain" description="AB hydrolase-1" evidence="1">
    <location>
        <begin position="104"/>
        <end position="234"/>
    </location>
</feature>
<dbReference type="GO" id="GO:0016020">
    <property type="term" value="C:membrane"/>
    <property type="evidence" value="ECO:0007669"/>
    <property type="project" value="TreeGrafter"/>
</dbReference>
<evidence type="ECO:0000259" key="1">
    <source>
        <dbReference type="Pfam" id="PF00561"/>
    </source>
</evidence>
<reference evidence="2" key="1">
    <citation type="journal article" date="2010" name="Chem. Biol.">
        <title>Biosynthesis of thuggacins in myxobacteria: comparative cluster analysis reveals basis for natural product structural diversity.</title>
        <authorList>
            <person name="Buntin K."/>
            <person name="Irschik H."/>
            <person name="Weissman K.J."/>
            <person name="Luxenburger E."/>
            <person name="Blocker H."/>
            <person name="Muller R."/>
        </authorList>
    </citation>
    <scope>NUCLEOTIDE SEQUENCE</scope>
    <source>
        <strain evidence="2">Cm c5</strain>
    </source>
</reference>
<evidence type="ECO:0000313" key="2">
    <source>
        <dbReference type="EMBL" id="ADH04653.1"/>
    </source>
</evidence>
<dbReference type="Pfam" id="PF00561">
    <property type="entry name" value="Abhydrolase_1"/>
    <property type="match status" value="1"/>
</dbReference>
<dbReference type="EMBL" id="GQ981381">
    <property type="protein sequence ID" value="ADH04653.1"/>
    <property type="molecule type" value="Genomic_DNA"/>
</dbReference>
<protein>
    <recommendedName>
        <fullName evidence="1">AB hydrolase-1 domain-containing protein</fullName>
    </recommendedName>
</protein>
<dbReference type="AlphaFoldDB" id="D7P607"/>
<dbReference type="PANTHER" id="PTHR43798:SF27">
    <property type="entry name" value="HYDROLASE ALPHA_BETA HYDROLASE FOLD FAMILY"/>
    <property type="match status" value="1"/>
</dbReference>
<dbReference type="SUPFAM" id="SSF53474">
    <property type="entry name" value="alpha/beta-Hydrolases"/>
    <property type="match status" value="1"/>
</dbReference>
<dbReference type="PANTHER" id="PTHR43798">
    <property type="entry name" value="MONOACYLGLYCEROL LIPASE"/>
    <property type="match status" value="1"/>
</dbReference>
<dbReference type="InterPro" id="IPR000073">
    <property type="entry name" value="AB_hydrolase_1"/>
</dbReference>
<name>D7P607_CHOCO</name>
<dbReference type="InterPro" id="IPR029058">
    <property type="entry name" value="AB_hydrolase_fold"/>
</dbReference>
<dbReference type="Gene3D" id="3.40.50.1820">
    <property type="entry name" value="alpha/beta hydrolase"/>
    <property type="match status" value="1"/>
</dbReference>
<accession>D7P607</accession>
<dbReference type="InterPro" id="IPR050266">
    <property type="entry name" value="AB_hydrolase_sf"/>
</dbReference>
<organism evidence="2">
    <name type="scientific">Chondromyces crocatus</name>
    <dbReference type="NCBI Taxonomy" id="52"/>
    <lineage>
        <taxon>Bacteria</taxon>
        <taxon>Pseudomonadati</taxon>
        <taxon>Myxococcota</taxon>
        <taxon>Polyangia</taxon>
        <taxon>Polyangiales</taxon>
        <taxon>Polyangiaceae</taxon>
        <taxon>Chondromyces</taxon>
    </lineage>
</organism>